<evidence type="ECO:0000259" key="1">
    <source>
        <dbReference type="Pfam" id="PF13579"/>
    </source>
</evidence>
<dbReference type="Pfam" id="PF13579">
    <property type="entry name" value="Glyco_trans_4_4"/>
    <property type="match status" value="1"/>
</dbReference>
<dbReference type="AlphaFoldDB" id="A0AAU9E8R6"/>
<accession>A0AAU9E8R6</accession>
<feature type="domain" description="Glycosyltransferase subfamily 4-like N-terminal" evidence="1">
    <location>
        <begin position="39"/>
        <end position="226"/>
    </location>
</feature>
<dbReference type="SUPFAM" id="SSF53756">
    <property type="entry name" value="UDP-Glycosyltransferase/glycogen phosphorylase"/>
    <property type="match status" value="1"/>
</dbReference>
<dbReference type="InterPro" id="IPR028098">
    <property type="entry name" value="Glyco_trans_4-like_N"/>
</dbReference>
<name>A0AAU9E8R6_9BACT</name>
<evidence type="ECO:0000313" key="3">
    <source>
        <dbReference type="Proteomes" id="UP001366166"/>
    </source>
</evidence>
<evidence type="ECO:0000313" key="2">
    <source>
        <dbReference type="EMBL" id="BEQ13523.1"/>
    </source>
</evidence>
<proteinExistence type="predicted"/>
<dbReference type="Proteomes" id="UP001366166">
    <property type="component" value="Chromosome"/>
</dbReference>
<keyword evidence="3" id="KW-1185">Reference proteome</keyword>
<sequence length="447" mass="49661">MGLSQMHIPYSSHSAGGKTCLVVAYWAPWLNIPGSIRYRKLFSRLERHGWEIRLLTVGSARDCLRYGDPERCLAVPLLTARRLTSGKAAACAIPGLASRLPIHRVKAALSLLVRRVPVPRTYGWFRQWPRILAWSRRMAPDLILSTSPPPSAHWLAKALAAKLGKPWVAELRDPWVDNHYYQKSGVFYDLELWLERKLLASSDALITVSPQIAANLAARHGKPVKVIDHCFEGRTPGSCPDGAPETAGRFDLAIPLTILYTGRLYPPFLMPGMLLEALDELRRSGVLRPGDIKLVFYTPSRAMLSDWLAREYAPLQGYCELHDPVSNEQALQLQRNCDLLLALGWFGPRGQGVVTSKLGEYLGTGRPILAIASPDSRLSDILDSVANGFPVHSAKACAALLSEFLRLARRGAHLRPQSASLERYSCREQASRLSQFLNEVADHHASM</sequence>
<dbReference type="EMBL" id="AP028679">
    <property type="protein sequence ID" value="BEQ13523.1"/>
    <property type="molecule type" value="Genomic_DNA"/>
</dbReference>
<organism evidence="2 3">
    <name type="scientific">Desulfoferula mesophila</name>
    <dbReference type="NCBI Taxonomy" id="3058419"/>
    <lineage>
        <taxon>Bacteria</taxon>
        <taxon>Pseudomonadati</taxon>
        <taxon>Thermodesulfobacteriota</taxon>
        <taxon>Desulfarculia</taxon>
        <taxon>Desulfarculales</taxon>
        <taxon>Desulfarculaceae</taxon>
        <taxon>Desulfoferula</taxon>
    </lineage>
</organism>
<dbReference type="Gene3D" id="3.40.50.2000">
    <property type="entry name" value="Glycogen Phosphorylase B"/>
    <property type="match status" value="2"/>
</dbReference>
<gene>
    <name evidence="2" type="ORF">FAK_05890</name>
</gene>
<protein>
    <recommendedName>
        <fullName evidence="1">Glycosyltransferase subfamily 4-like N-terminal domain-containing protein</fullName>
    </recommendedName>
</protein>
<dbReference type="GO" id="GO:0016757">
    <property type="term" value="F:glycosyltransferase activity"/>
    <property type="evidence" value="ECO:0007669"/>
    <property type="project" value="UniProtKB-ARBA"/>
</dbReference>
<dbReference type="KEGG" id="dmp:FAK_05890"/>
<reference evidence="3" key="1">
    <citation type="journal article" date="2023" name="Arch. Microbiol.">
        <title>Desulfoferula mesophilus gen. nov. sp. nov., a mesophilic sulfate-reducing bacterium isolated from a brackish lake sediment.</title>
        <authorList>
            <person name="Watanabe T."/>
            <person name="Yabe T."/>
            <person name="Tsuji J.M."/>
            <person name="Fukui M."/>
        </authorList>
    </citation>
    <scope>NUCLEOTIDE SEQUENCE [LARGE SCALE GENOMIC DNA]</scope>
    <source>
        <strain evidence="3">12FAK</strain>
    </source>
</reference>